<sequence>MASHQRTSLPSKPFSTEAKGAKELQNFEACISSSCASIDTMCDGLKILGGIYTCIEEVISLPSNQTAVSMPQQRKMVKMIIQELQTCLEGGHDVSIQLKIVCFVHMKPEMAISLLESTSGLLPNNIVTTDASNWSFVSKRFRKGKRTMGDENGAEFLFRRLIQSRVYLLNILSASSF</sequence>
<dbReference type="EMBL" id="CM016559">
    <property type="protein sequence ID" value="TKV99395.1"/>
    <property type="molecule type" value="Genomic_DNA"/>
</dbReference>
<evidence type="ECO:0000313" key="1">
    <source>
        <dbReference type="EMBL" id="TKV99395.1"/>
    </source>
</evidence>
<dbReference type="AlphaFoldDB" id="A0A4V6D2P4"/>
<name>A0A4V6D2P4_SETVI</name>
<reference evidence="1" key="1">
    <citation type="submission" date="2019-03" db="EMBL/GenBank/DDBJ databases">
        <title>WGS assembly of Setaria viridis.</title>
        <authorList>
            <person name="Huang P."/>
            <person name="Jenkins J."/>
            <person name="Grimwood J."/>
            <person name="Barry K."/>
            <person name="Healey A."/>
            <person name="Mamidi S."/>
            <person name="Sreedasyam A."/>
            <person name="Shu S."/>
            <person name="Feldman M."/>
            <person name="Wu J."/>
            <person name="Yu Y."/>
            <person name="Chen C."/>
            <person name="Johnson J."/>
            <person name="Rokhsar D."/>
            <person name="Baxter I."/>
            <person name="Schmutz J."/>
            <person name="Brutnell T."/>
            <person name="Kellogg E."/>
        </authorList>
    </citation>
    <scope>NUCLEOTIDE SEQUENCE [LARGE SCALE GENOMIC DNA]</scope>
</reference>
<keyword evidence="2" id="KW-1185">Reference proteome</keyword>
<dbReference type="PANTHER" id="PTHR33070">
    <property type="entry name" value="OS06G0725500 PROTEIN"/>
    <property type="match status" value="1"/>
</dbReference>
<gene>
    <name evidence="1" type="ORF">SEVIR_8G040600v2</name>
</gene>
<evidence type="ECO:0000313" key="2">
    <source>
        <dbReference type="Proteomes" id="UP000298652"/>
    </source>
</evidence>
<protein>
    <submittedName>
        <fullName evidence="1">Uncharacterized protein</fullName>
    </submittedName>
</protein>
<proteinExistence type="predicted"/>
<dbReference type="Proteomes" id="UP000298652">
    <property type="component" value="Chromosome 8"/>
</dbReference>
<accession>A0A4V6D2P4</accession>
<organism evidence="1 2">
    <name type="scientific">Setaria viridis</name>
    <name type="common">Green bristlegrass</name>
    <name type="synonym">Setaria italica subsp. viridis</name>
    <dbReference type="NCBI Taxonomy" id="4556"/>
    <lineage>
        <taxon>Eukaryota</taxon>
        <taxon>Viridiplantae</taxon>
        <taxon>Streptophyta</taxon>
        <taxon>Embryophyta</taxon>
        <taxon>Tracheophyta</taxon>
        <taxon>Spermatophyta</taxon>
        <taxon>Magnoliopsida</taxon>
        <taxon>Liliopsida</taxon>
        <taxon>Poales</taxon>
        <taxon>Poaceae</taxon>
        <taxon>PACMAD clade</taxon>
        <taxon>Panicoideae</taxon>
        <taxon>Panicodae</taxon>
        <taxon>Paniceae</taxon>
        <taxon>Cenchrinae</taxon>
        <taxon>Setaria</taxon>
    </lineage>
</organism>
<dbReference type="Gramene" id="TKV99395">
    <property type="protein sequence ID" value="TKV99395"/>
    <property type="gene ID" value="SEVIR_8G040600v2"/>
</dbReference>
<dbReference type="PANTHER" id="PTHR33070:SF120">
    <property type="entry name" value="EXPRESSED PROTEIN"/>
    <property type="match status" value="1"/>
</dbReference>